<dbReference type="EMBL" id="JAUQTA010000002">
    <property type="protein sequence ID" value="MDO7869299.1"/>
    <property type="molecule type" value="Genomic_DNA"/>
</dbReference>
<keyword evidence="3" id="KW-1185">Reference proteome</keyword>
<reference evidence="2 3" key="1">
    <citation type="submission" date="2023-07" db="EMBL/GenBank/DDBJ databases">
        <title>Nocardioides sp. nov WY-20 isolated from soil.</title>
        <authorList>
            <person name="Liu B."/>
            <person name="Wan Y."/>
        </authorList>
    </citation>
    <scope>NUCLEOTIDE SEQUENCE [LARGE SCALE GENOMIC DNA]</scope>
    <source>
        <strain evidence="2 3">WY-20</strain>
    </source>
</reference>
<dbReference type="PROSITE" id="PS01125">
    <property type="entry name" value="ROK"/>
    <property type="match status" value="1"/>
</dbReference>
<dbReference type="Gene3D" id="3.30.420.40">
    <property type="match status" value="2"/>
</dbReference>
<evidence type="ECO:0000256" key="1">
    <source>
        <dbReference type="ARBA" id="ARBA00006479"/>
    </source>
</evidence>
<dbReference type="InterPro" id="IPR043129">
    <property type="entry name" value="ATPase_NBD"/>
</dbReference>
<dbReference type="InterPro" id="IPR049874">
    <property type="entry name" value="ROK_cs"/>
</dbReference>
<dbReference type="Pfam" id="PF00480">
    <property type="entry name" value="ROK"/>
    <property type="match status" value="1"/>
</dbReference>
<gene>
    <name evidence="2" type="ORF">Q5722_13085</name>
</gene>
<sequence length="322" mass="32894">MTDPVWVGVDVGGTKVLAGVVDAQGRVTRTARRTTPGRRVDAAMVEDALTEAVVDAADGSPLAGVGVAAAGFVDAAGERVRFAPHLPWLDEPVRSRLAARWGAPVRLENDATAATYGELVLGAARGYRHVVMVNLGTGLGGGIVIDGRLYRGHNGMAGEFGHMQVVPGGAPCECGSRGCWEQYCSGRALERVARAGLGSRPSMLEELCAGNAELLTGPMVSDAAAAGDLLARAAFAEVGEWLGVGLANLVAAFDPEVVVVGGGVSEAGDRLLEPARVALERSLVGAGHREVPAVVPARLGNAAGLIGAAALVRDEVLADDEA</sequence>
<dbReference type="InterPro" id="IPR000600">
    <property type="entry name" value="ROK"/>
</dbReference>
<dbReference type="PANTHER" id="PTHR18964:SF173">
    <property type="entry name" value="GLUCOKINASE"/>
    <property type="match status" value="1"/>
</dbReference>
<accession>A0ABT9B376</accession>
<name>A0ABT9B376_9ACTN</name>
<dbReference type="Proteomes" id="UP001233314">
    <property type="component" value="Unassembled WGS sequence"/>
</dbReference>
<dbReference type="RefSeq" id="WP_305028697.1">
    <property type="nucleotide sequence ID" value="NZ_JAUQTA010000002.1"/>
</dbReference>
<comment type="caution">
    <text evidence="2">The sequence shown here is derived from an EMBL/GenBank/DDBJ whole genome shotgun (WGS) entry which is preliminary data.</text>
</comment>
<evidence type="ECO:0000313" key="2">
    <source>
        <dbReference type="EMBL" id="MDO7869299.1"/>
    </source>
</evidence>
<evidence type="ECO:0000313" key="3">
    <source>
        <dbReference type="Proteomes" id="UP001233314"/>
    </source>
</evidence>
<organism evidence="2 3">
    <name type="scientific">Nocardioides jiangxiensis</name>
    <dbReference type="NCBI Taxonomy" id="3064524"/>
    <lineage>
        <taxon>Bacteria</taxon>
        <taxon>Bacillati</taxon>
        <taxon>Actinomycetota</taxon>
        <taxon>Actinomycetes</taxon>
        <taxon>Propionibacteriales</taxon>
        <taxon>Nocardioidaceae</taxon>
        <taxon>Nocardioides</taxon>
    </lineage>
</organism>
<protein>
    <submittedName>
        <fullName evidence="2">ROK family protein</fullName>
    </submittedName>
</protein>
<comment type="similarity">
    <text evidence="1">Belongs to the ROK (NagC/XylR) family.</text>
</comment>
<dbReference type="SUPFAM" id="SSF53067">
    <property type="entry name" value="Actin-like ATPase domain"/>
    <property type="match status" value="1"/>
</dbReference>
<proteinExistence type="inferred from homology"/>
<dbReference type="PANTHER" id="PTHR18964">
    <property type="entry name" value="ROK (REPRESSOR, ORF, KINASE) FAMILY"/>
    <property type="match status" value="1"/>
</dbReference>